<protein>
    <submittedName>
        <fullName evidence="9">Cytochrome c oxidase subunit 3</fullName>
    </submittedName>
</protein>
<evidence type="ECO:0000259" key="8">
    <source>
        <dbReference type="PROSITE" id="PS50253"/>
    </source>
</evidence>
<dbReference type="Gene3D" id="1.20.120.80">
    <property type="entry name" value="Cytochrome c oxidase, subunit III, four-helix bundle"/>
    <property type="match status" value="1"/>
</dbReference>
<keyword evidence="10" id="KW-1185">Reference proteome</keyword>
<dbReference type="CDD" id="cd02865">
    <property type="entry name" value="Heme_Cu_Oxidase_III_2"/>
    <property type="match status" value="1"/>
</dbReference>
<feature type="transmembrane region" description="Helical" evidence="7">
    <location>
        <begin position="46"/>
        <end position="67"/>
    </location>
</feature>
<feature type="transmembrane region" description="Helical" evidence="7">
    <location>
        <begin position="6"/>
        <end position="25"/>
    </location>
</feature>
<sequence length="233" mass="25595">MNAVLVFLAVIAIIIGWWLAQQRLASKPWLEVGHALDRRNAGEPIPAAKIGLGVFLAVVGSLFTLFISAYFMRAESSDWGALPLPRMLWINTGVLVLSSIALQWAKTETERQRQEAARTSLLVAFATGLAFLVGQVFAWRQLSAAGYLLADNPANSFFYMITGMHGLHIVGGLIALGRVTLRAWDVPIDRGSSLSIGLCATYWHFMLAVWLVLFALFSGWAGDVVDFCRQLLT</sequence>
<dbReference type="Proteomes" id="UP001235547">
    <property type="component" value="Chromosome 1"/>
</dbReference>
<feature type="transmembrane region" description="Helical" evidence="7">
    <location>
        <begin position="157"/>
        <end position="181"/>
    </location>
</feature>
<dbReference type="EMBL" id="CP120371">
    <property type="protein sequence ID" value="WEX83413.1"/>
    <property type="molecule type" value="Genomic_DNA"/>
</dbReference>
<dbReference type="RefSeq" id="WP_280734230.1">
    <property type="nucleotide sequence ID" value="NZ_CP120368.1"/>
</dbReference>
<proteinExistence type="inferred from homology"/>
<reference evidence="9 10" key="1">
    <citation type="submission" date="2023-03" db="EMBL/GenBank/DDBJ databases">
        <authorList>
            <person name="Kaur S."/>
            <person name="Espinosa-Saiz D."/>
            <person name="Velazquez E."/>
            <person name="Menendez E."/>
            <person name="diCenzo G.C."/>
        </authorList>
    </citation>
    <scope>NUCLEOTIDE SEQUENCE [LARGE SCALE GENOMIC DNA]</scope>
    <source>
        <strain evidence="9 10">LMG 27395</strain>
    </source>
</reference>
<evidence type="ECO:0000256" key="5">
    <source>
        <dbReference type="ARBA" id="ARBA00023136"/>
    </source>
</evidence>
<feature type="transmembrane region" description="Helical" evidence="7">
    <location>
        <begin position="193"/>
        <end position="217"/>
    </location>
</feature>
<dbReference type="Pfam" id="PF00510">
    <property type="entry name" value="COX3"/>
    <property type="match status" value="1"/>
</dbReference>
<evidence type="ECO:0000313" key="10">
    <source>
        <dbReference type="Proteomes" id="UP001235547"/>
    </source>
</evidence>
<comment type="subcellular location">
    <subcellularLocation>
        <location evidence="6">Cell membrane</location>
        <topology evidence="6">Multi-pass membrane protein</topology>
    </subcellularLocation>
    <subcellularLocation>
        <location evidence="1">Membrane</location>
        <topology evidence="1">Multi-pass membrane protein</topology>
    </subcellularLocation>
</comment>
<name>A0ABY8D324_9HYPH</name>
<accession>A0ABY8D324</accession>
<evidence type="ECO:0000256" key="7">
    <source>
        <dbReference type="SAM" id="Phobius"/>
    </source>
</evidence>
<dbReference type="PROSITE" id="PS50253">
    <property type="entry name" value="COX3"/>
    <property type="match status" value="1"/>
</dbReference>
<dbReference type="SUPFAM" id="SSF81452">
    <property type="entry name" value="Cytochrome c oxidase subunit III-like"/>
    <property type="match status" value="1"/>
</dbReference>
<dbReference type="PANTHER" id="PTHR11403:SF10">
    <property type="entry name" value="CYTOCHROME C OXIDASE"/>
    <property type="match status" value="1"/>
</dbReference>
<dbReference type="InterPro" id="IPR035973">
    <property type="entry name" value="Cyt_c_oxidase_su3-like_sf"/>
</dbReference>
<feature type="transmembrane region" description="Helical" evidence="7">
    <location>
        <begin position="117"/>
        <end position="137"/>
    </location>
</feature>
<keyword evidence="3 6" id="KW-0812">Transmembrane</keyword>
<dbReference type="PANTHER" id="PTHR11403">
    <property type="entry name" value="CYTOCHROME C OXIDASE SUBUNIT III"/>
    <property type="match status" value="1"/>
</dbReference>
<organism evidence="9 10">
    <name type="scientific">Sinorhizobium numidicum</name>
    <dbReference type="NCBI Taxonomy" id="680248"/>
    <lineage>
        <taxon>Bacteria</taxon>
        <taxon>Pseudomonadati</taxon>
        <taxon>Pseudomonadota</taxon>
        <taxon>Alphaproteobacteria</taxon>
        <taxon>Hyphomicrobiales</taxon>
        <taxon>Rhizobiaceae</taxon>
        <taxon>Sinorhizobium/Ensifer group</taxon>
        <taxon>Sinorhizobium</taxon>
    </lineage>
</organism>
<comment type="similarity">
    <text evidence="2 6">Belongs to the cytochrome c oxidase subunit 3 family.</text>
</comment>
<evidence type="ECO:0000256" key="2">
    <source>
        <dbReference type="ARBA" id="ARBA00010581"/>
    </source>
</evidence>
<evidence type="ECO:0000313" key="9">
    <source>
        <dbReference type="EMBL" id="WEX83413.1"/>
    </source>
</evidence>
<gene>
    <name evidence="9" type="ORF">PYH38_005794</name>
</gene>
<feature type="domain" description="Heme-copper oxidase subunit III family profile" evidence="8">
    <location>
        <begin position="1"/>
        <end position="222"/>
    </location>
</feature>
<feature type="transmembrane region" description="Helical" evidence="7">
    <location>
        <begin position="87"/>
        <end position="105"/>
    </location>
</feature>
<keyword evidence="4 7" id="KW-1133">Transmembrane helix</keyword>
<keyword evidence="5 7" id="KW-0472">Membrane</keyword>
<evidence type="ECO:0000256" key="4">
    <source>
        <dbReference type="ARBA" id="ARBA00022989"/>
    </source>
</evidence>
<dbReference type="InterPro" id="IPR000298">
    <property type="entry name" value="Cyt_c_oxidase-like_su3"/>
</dbReference>
<evidence type="ECO:0000256" key="6">
    <source>
        <dbReference type="RuleBase" id="RU003376"/>
    </source>
</evidence>
<dbReference type="InterPro" id="IPR024791">
    <property type="entry name" value="Cyt_c/ubiquinol_Oxase_su3"/>
</dbReference>
<evidence type="ECO:0000256" key="1">
    <source>
        <dbReference type="ARBA" id="ARBA00004141"/>
    </source>
</evidence>
<dbReference type="InterPro" id="IPR013833">
    <property type="entry name" value="Cyt_c_oxidase_su3_a-hlx"/>
</dbReference>
<evidence type="ECO:0000256" key="3">
    <source>
        <dbReference type="ARBA" id="ARBA00022692"/>
    </source>
</evidence>